<accession>A0A6J5G1X5</accession>
<protein>
    <recommendedName>
        <fullName evidence="2">Conserved hypothetical protein CHP02391 domain-containing protein</fullName>
    </recommendedName>
</protein>
<feature type="region of interest" description="Disordered" evidence="1">
    <location>
        <begin position="358"/>
        <end position="390"/>
    </location>
</feature>
<dbReference type="EMBL" id="CADIKL010000011">
    <property type="protein sequence ID" value="CAB3788351.1"/>
    <property type="molecule type" value="Genomic_DNA"/>
</dbReference>
<keyword evidence="4" id="KW-1185">Reference proteome</keyword>
<evidence type="ECO:0000313" key="4">
    <source>
        <dbReference type="Proteomes" id="UP000494119"/>
    </source>
</evidence>
<organism evidence="3 4">
    <name type="scientific">Paraburkholderia caffeinitolerans</name>
    <dbReference type="NCBI Taxonomy" id="1723730"/>
    <lineage>
        <taxon>Bacteria</taxon>
        <taxon>Pseudomonadati</taxon>
        <taxon>Pseudomonadota</taxon>
        <taxon>Betaproteobacteria</taxon>
        <taxon>Burkholderiales</taxon>
        <taxon>Burkholderiaceae</taxon>
        <taxon>Paraburkholderia</taxon>
    </lineage>
</organism>
<feature type="domain" description="Conserved hypothetical protein CHP02391" evidence="2">
    <location>
        <begin position="9"/>
        <end position="120"/>
    </location>
</feature>
<dbReference type="AlphaFoldDB" id="A0A6J5G1X5"/>
<dbReference type="Proteomes" id="UP000494119">
    <property type="component" value="Unassembled WGS sequence"/>
</dbReference>
<name>A0A6J5G1X5_9BURK</name>
<evidence type="ECO:0000259" key="2">
    <source>
        <dbReference type="Pfam" id="PF09509"/>
    </source>
</evidence>
<dbReference type="Pfam" id="PF09509">
    <property type="entry name" value="Hypoth_Ymh"/>
    <property type="match status" value="1"/>
</dbReference>
<reference evidence="3 4" key="1">
    <citation type="submission" date="2020-04" db="EMBL/GenBank/DDBJ databases">
        <authorList>
            <person name="De Canck E."/>
        </authorList>
    </citation>
    <scope>NUCLEOTIDE SEQUENCE [LARGE SCALE GENOMIC DNA]</scope>
    <source>
        <strain evidence="3 4">LMG 28688</strain>
    </source>
</reference>
<dbReference type="InterPro" id="IPR012654">
    <property type="entry name" value="CHP02391"/>
</dbReference>
<dbReference type="NCBIfam" id="TIGR02391">
    <property type="entry name" value="hypoth_ymh"/>
    <property type="match status" value="1"/>
</dbReference>
<dbReference type="RefSeq" id="WP_129563602.1">
    <property type="nucleotide sequence ID" value="NZ_CADIKL010000011.1"/>
</dbReference>
<gene>
    <name evidence="3" type="ORF">LMG28688_02671</name>
</gene>
<proteinExistence type="predicted"/>
<evidence type="ECO:0000313" key="3">
    <source>
        <dbReference type="EMBL" id="CAB3788351.1"/>
    </source>
</evidence>
<evidence type="ECO:0000256" key="1">
    <source>
        <dbReference type="SAM" id="MobiDB-lite"/>
    </source>
</evidence>
<sequence>MNLQTHIPEALWEAIRVAYEAENYSHAVLEATYFISSLLRERAGVDGDGSALIGQALGGESPKLRLNALQTESDRNVQKGYEQILRGIYIGIRNPRSHEPTQDTQETADSIICFLGHLVDVLSASKDVFTVATFMGKVQDPEFVESQRYAELLVAEIPTLRLTEAVIALFKERRTLDLGKLRFLIQALLDALSPTQVNNYLTVVSDEFRTTTEDAAIRTALRLLKPEFWQNLQELPRLRIENKLIAGIKSGVVEPSGKTSSPLATWSNNFLCHFSLRKEAARVLVSRLEDSDPNARLYVVRYFFSWLDEVLLEPNHISRAVRAIANAVKNGEEQIRGKLINSVTVLNTDWQKRFADALESETDPDNPGVLLDDGTPLLSSPANDDEDIPF</sequence>